<comment type="caution">
    <text evidence="8">The sequence shown here is derived from an EMBL/GenBank/DDBJ whole genome shotgun (WGS) entry which is preliminary data.</text>
</comment>
<reference evidence="8 9" key="1">
    <citation type="submission" date="2024-01" db="EMBL/GenBank/DDBJ databases">
        <title>Sphingobacterium tenebrionis sp. nov., a novel endophyte isolated from tenebrio molitor intestines.</title>
        <authorList>
            <person name="Zhang C."/>
        </authorList>
    </citation>
    <scope>NUCLEOTIDE SEQUENCE [LARGE SCALE GENOMIC DNA]</scope>
    <source>
        <strain evidence="8 9">PU5-4</strain>
    </source>
</reference>
<evidence type="ECO:0000259" key="7">
    <source>
        <dbReference type="Pfam" id="PF00155"/>
    </source>
</evidence>
<dbReference type="PROSITE" id="PS00599">
    <property type="entry name" value="AA_TRANSFER_CLASS_2"/>
    <property type="match status" value="1"/>
</dbReference>
<comment type="pathway">
    <text evidence="2">Lipid metabolism.</text>
</comment>
<evidence type="ECO:0000313" key="9">
    <source>
        <dbReference type="Proteomes" id="UP001363035"/>
    </source>
</evidence>
<name>A0ABU8I5X4_9SPHI</name>
<evidence type="ECO:0000313" key="8">
    <source>
        <dbReference type="EMBL" id="MEI5984846.1"/>
    </source>
</evidence>
<keyword evidence="5 6" id="KW-0663">Pyridoxal phosphate</keyword>
<dbReference type="InterPro" id="IPR015421">
    <property type="entry name" value="PyrdxlP-dep_Trfase_major"/>
</dbReference>
<comment type="cofactor">
    <cofactor evidence="1 6">
        <name>pyridoxal 5'-phosphate</name>
        <dbReference type="ChEBI" id="CHEBI:597326"/>
    </cofactor>
</comment>
<dbReference type="GO" id="GO:0008483">
    <property type="term" value="F:transaminase activity"/>
    <property type="evidence" value="ECO:0007669"/>
    <property type="project" value="UniProtKB-KW"/>
</dbReference>
<organism evidence="8 9">
    <name type="scientific">Sphingobacterium tenebrionis</name>
    <dbReference type="NCBI Taxonomy" id="3111775"/>
    <lineage>
        <taxon>Bacteria</taxon>
        <taxon>Pseudomonadati</taxon>
        <taxon>Bacteroidota</taxon>
        <taxon>Sphingobacteriia</taxon>
        <taxon>Sphingobacteriales</taxon>
        <taxon>Sphingobacteriaceae</taxon>
        <taxon>Sphingobacterium</taxon>
    </lineage>
</organism>
<sequence>MKDLWDKLEERKRLGSLRFLKERGEGIDFYSNDYLGLSRNLGFREEIVELARNNPEALLGATGSRLISGTGKRVLEVEDFIADKHGVERALLFPSGYMANVGLVSSLLGRHDVLICDEYIHRSVIDGWKMTNAKRLKFRHNDVRDLERVLGCLDCFVVPPRNDAEGTRDGEDRARKIFIAVESLYSMEGDFAPIKEIVELAEKYQAHVLLDEAHAFAVFGWGLAHQLQLQDRILAITVTYGKAMGLHGASILGSKDLISHLINFASPFIYSTAQPEFHALSIRTAYDFIENNPELPMRLFENIRLFQSLKTGPASPIQCFFPSAAADLQDIQSKLSENGVLTYPIFPPTVPKGKERIRICLHADHQESEIRLLQQLLTEMI</sequence>
<keyword evidence="9" id="KW-1185">Reference proteome</keyword>
<dbReference type="EMBL" id="JAYLLN010000016">
    <property type="protein sequence ID" value="MEI5984846.1"/>
    <property type="molecule type" value="Genomic_DNA"/>
</dbReference>
<evidence type="ECO:0000256" key="4">
    <source>
        <dbReference type="ARBA" id="ARBA00022679"/>
    </source>
</evidence>
<evidence type="ECO:0000256" key="3">
    <source>
        <dbReference type="ARBA" id="ARBA00010008"/>
    </source>
</evidence>
<dbReference type="InterPro" id="IPR001917">
    <property type="entry name" value="Aminotrans_II_pyridoxalP_BS"/>
</dbReference>
<dbReference type="Pfam" id="PF00155">
    <property type="entry name" value="Aminotran_1_2"/>
    <property type="match status" value="1"/>
</dbReference>
<feature type="domain" description="Aminotransferase class I/classII large" evidence="7">
    <location>
        <begin position="26"/>
        <end position="371"/>
    </location>
</feature>
<comment type="similarity">
    <text evidence="3">Belongs to the class-II pyridoxal-phosphate-dependent aminotransferase family. BioF subfamily.</text>
</comment>
<evidence type="ECO:0000256" key="2">
    <source>
        <dbReference type="ARBA" id="ARBA00005189"/>
    </source>
</evidence>
<evidence type="ECO:0000256" key="1">
    <source>
        <dbReference type="ARBA" id="ARBA00001933"/>
    </source>
</evidence>
<dbReference type="InterPro" id="IPR004839">
    <property type="entry name" value="Aminotransferase_I/II_large"/>
</dbReference>
<accession>A0ABU8I5X4</accession>
<dbReference type="InterPro" id="IPR050087">
    <property type="entry name" value="AON_synthase_class-II"/>
</dbReference>
<proteinExistence type="inferred from homology"/>
<dbReference type="Gene3D" id="3.90.1150.10">
    <property type="entry name" value="Aspartate Aminotransferase, domain 1"/>
    <property type="match status" value="1"/>
</dbReference>
<dbReference type="RefSeq" id="WP_336557575.1">
    <property type="nucleotide sequence ID" value="NZ_JAYLLN010000016.1"/>
</dbReference>
<protein>
    <submittedName>
        <fullName evidence="8">Pyridoxal phosphate-dependent aminotransferase family protein</fullName>
    </submittedName>
</protein>
<evidence type="ECO:0000256" key="5">
    <source>
        <dbReference type="ARBA" id="ARBA00022898"/>
    </source>
</evidence>
<dbReference type="InterPro" id="IPR015422">
    <property type="entry name" value="PyrdxlP-dep_Trfase_small"/>
</dbReference>
<dbReference type="PANTHER" id="PTHR13693:SF77">
    <property type="entry name" value="8-AMINO-7-OXONONANOATE SYNTHASE"/>
    <property type="match status" value="1"/>
</dbReference>
<dbReference type="Proteomes" id="UP001363035">
    <property type="component" value="Unassembled WGS sequence"/>
</dbReference>
<keyword evidence="4" id="KW-0808">Transferase</keyword>
<evidence type="ECO:0000256" key="6">
    <source>
        <dbReference type="RuleBase" id="RU003693"/>
    </source>
</evidence>
<dbReference type="PANTHER" id="PTHR13693">
    <property type="entry name" value="CLASS II AMINOTRANSFERASE/8-AMINO-7-OXONONANOATE SYNTHASE"/>
    <property type="match status" value="1"/>
</dbReference>
<gene>
    <name evidence="8" type="ORF">VJ786_08025</name>
</gene>
<dbReference type="InterPro" id="IPR015424">
    <property type="entry name" value="PyrdxlP-dep_Trfase"/>
</dbReference>
<dbReference type="Gene3D" id="3.40.640.10">
    <property type="entry name" value="Type I PLP-dependent aspartate aminotransferase-like (Major domain)"/>
    <property type="match status" value="1"/>
</dbReference>
<keyword evidence="8" id="KW-0032">Aminotransferase</keyword>
<dbReference type="SUPFAM" id="SSF53383">
    <property type="entry name" value="PLP-dependent transferases"/>
    <property type="match status" value="1"/>
</dbReference>